<comment type="similarity">
    <text evidence="2">Belongs to the acyltransferase 3 family.</text>
</comment>
<comment type="subcellular location">
    <subcellularLocation>
        <location evidence="1">Cell membrane</location>
        <topology evidence="1">Multi-pass membrane protein</topology>
    </subcellularLocation>
</comment>
<proteinExistence type="inferred from homology"/>
<evidence type="ECO:0000259" key="9">
    <source>
        <dbReference type="Pfam" id="PF01757"/>
    </source>
</evidence>
<feature type="transmembrane region" description="Helical" evidence="8">
    <location>
        <begin position="238"/>
        <end position="259"/>
    </location>
</feature>
<reference evidence="10 11" key="1">
    <citation type="submission" date="2020-04" db="EMBL/GenBank/DDBJ databases">
        <title>Paenibacillus algicola sp. nov., a novel marine bacterium producing alginate lyase.</title>
        <authorList>
            <person name="Huang H."/>
        </authorList>
    </citation>
    <scope>NUCLEOTIDE SEQUENCE [LARGE SCALE GENOMIC DNA]</scope>
    <source>
        <strain evidence="10 11">L7-75</strain>
    </source>
</reference>
<dbReference type="GO" id="GO:0009246">
    <property type="term" value="P:enterobacterial common antigen biosynthetic process"/>
    <property type="evidence" value="ECO:0007669"/>
    <property type="project" value="TreeGrafter"/>
</dbReference>
<evidence type="ECO:0000256" key="7">
    <source>
        <dbReference type="SAM" id="MobiDB-lite"/>
    </source>
</evidence>
<organism evidence="10 11">
    <name type="scientific">Paenibacillus lemnae</name>
    <dbReference type="NCBI Taxonomy" id="1330551"/>
    <lineage>
        <taxon>Bacteria</taxon>
        <taxon>Bacillati</taxon>
        <taxon>Bacillota</taxon>
        <taxon>Bacilli</taxon>
        <taxon>Bacillales</taxon>
        <taxon>Paenibacillaceae</taxon>
        <taxon>Paenibacillus</taxon>
    </lineage>
</organism>
<dbReference type="GO" id="GO:0016413">
    <property type="term" value="F:O-acetyltransferase activity"/>
    <property type="evidence" value="ECO:0007669"/>
    <property type="project" value="TreeGrafter"/>
</dbReference>
<feature type="domain" description="Acyltransferase 3" evidence="9">
    <location>
        <begin position="14"/>
        <end position="360"/>
    </location>
</feature>
<feature type="transmembrane region" description="Helical" evidence="8">
    <location>
        <begin position="143"/>
        <end position="162"/>
    </location>
</feature>
<keyword evidence="5 8" id="KW-1133">Transmembrane helix</keyword>
<feature type="transmembrane region" description="Helical" evidence="8">
    <location>
        <begin position="92"/>
        <end position="112"/>
    </location>
</feature>
<dbReference type="Pfam" id="PF01757">
    <property type="entry name" value="Acyl_transf_3"/>
    <property type="match status" value="1"/>
</dbReference>
<feature type="transmembrane region" description="Helical" evidence="8">
    <location>
        <begin position="271"/>
        <end position="294"/>
    </location>
</feature>
<dbReference type="EMBL" id="JABBPN010000015">
    <property type="protein sequence ID" value="NMO97206.1"/>
    <property type="molecule type" value="Genomic_DNA"/>
</dbReference>
<evidence type="ECO:0000313" key="11">
    <source>
        <dbReference type="Proteomes" id="UP000565468"/>
    </source>
</evidence>
<evidence type="ECO:0000256" key="4">
    <source>
        <dbReference type="ARBA" id="ARBA00022692"/>
    </source>
</evidence>
<evidence type="ECO:0000256" key="2">
    <source>
        <dbReference type="ARBA" id="ARBA00007400"/>
    </source>
</evidence>
<feature type="transmembrane region" description="Helical" evidence="8">
    <location>
        <begin position="342"/>
        <end position="361"/>
    </location>
</feature>
<keyword evidence="10" id="KW-0808">Transferase</keyword>
<feature type="transmembrane region" description="Helical" evidence="8">
    <location>
        <begin position="169"/>
        <end position="187"/>
    </location>
</feature>
<evidence type="ECO:0000256" key="5">
    <source>
        <dbReference type="ARBA" id="ARBA00022989"/>
    </source>
</evidence>
<feature type="transmembrane region" description="Helical" evidence="8">
    <location>
        <begin position="43"/>
        <end position="71"/>
    </location>
</feature>
<feature type="transmembrane region" description="Helical" evidence="8">
    <location>
        <begin position="199"/>
        <end position="218"/>
    </location>
</feature>
<keyword evidence="3" id="KW-1003">Cell membrane</keyword>
<evidence type="ECO:0000256" key="3">
    <source>
        <dbReference type="ARBA" id="ARBA00022475"/>
    </source>
</evidence>
<dbReference type="RefSeq" id="WP_169505984.1">
    <property type="nucleotide sequence ID" value="NZ_JABBPN010000015.1"/>
</dbReference>
<keyword evidence="6 8" id="KW-0472">Membrane</keyword>
<sequence length="409" mass="47842">MEATTIKKRERLPQLDIYRALAILGVLHVHATSFATVDAVDSRFYFIINFINIFFKYGTPSFIFLSSFVLFYNYYDRPLNRSLITNFYKRRLLYILLPYVLISIGYFFVRLYQNGVLSGPLDWSVLLPDFWDRLTTGKNYTHLYFVFISLQFYILFPVFLMLFKSSKFLVRWAVPIGFLLQWGFIIWNKFDLQYANKGSLAISYMAYYLLGAYLAIHYDKFKAWLTSGWKKQTSRQKIGTIVLWAGWLAMGISHVMLWYNVRLYSAKYDSLWYEFFWNMHTVFSAIVLMQLTNWLFNSGWKKITGLLARIGELSFAIYLVHPLWLAYYRLHDFNLNPVTDDYLIWVYGGMITALLVSALVVQTVMKYVPGAWVLLGSIPRSLKPKVPGDSKGQPKRDVTSGDSKKSVDL</sequence>
<feature type="transmembrane region" description="Helical" evidence="8">
    <location>
        <begin position="306"/>
        <end position="330"/>
    </location>
</feature>
<dbReference type="AlphaFoldDB" id="A0A848M9B8"/>
<gene>
    <name evidence="10" type="ORF">HII30_15690</name>
</gene>
<feature type="region of interest" description="Disordered" evidence="7">
    <location>
        <begin position="382"/>
        <end position="409"/>
    </location>
</feature>
<dbReference type="GO" id="GO:0005886">
    <property type="term" value="C:plasma membrane"/>
    <property type="evidence" value="ECO:0007669"/>
    <property type="project" value="UniProtKB-SubCell"/>
</dbReference>
<feature type="transmembrane region" description="Helical" evidence="8">
    <location>
        <begin position="17"/>
        <end position="37"/>
    </location>
</feature>
<evidence type="ECO:0000313" key="10">
    <source>
        <dbReference type="EMBL" id="NMO97206.1"/>
    </source>
</evidence>
<evidence type="ECO:0000256" key="8">
    <source>
        <dbReference type="SAM" id="Phobius"/>
    </source>
</evidence>
<evidence type="ECO:0000256" key="6">
    <source>
        <dbReference type="ARBA" id="ARBA00023136"/>
    </source>
</evidence>
<dbReference type="Proteomes" id="UP000565468">
    <property type="component" value="Unassembled WGS sequence"/>
</dbReference>
<feature type="compositionally biased region" description="Basic and acidic residues" evidence="7">
    <location>
        <begin position="386"/>
        <end position="409"/>
    </location>
</feature>
<name>A0A848M9B8_PAELE</name>
<keyword evidence="4 8" id="KW-0812">Transmembrane</keyword>
<comment type="caution">
    <text evidence="10">The sequence shown here is derived from an EMBL/GenBank/DDBJ whole genome shotgun (WGS) entry which is preliminary data.</text>
</comment>
<accession>A0A848M9B8</accession>
<protein>
    <submittedName>
        <fullName evidence="10">Acyltransferase</fullName>
    </submittedName>
</protein>
<dbReference type="PANTHER" id="PTHR40074:SF2">
    <property type="entry name" value="O-ACETYLTRANSFERASE WECH"/>
    <property type="match status" value="1"/>
</dbReference>
<keyword evidence="11" id="KW-1185">Reference proteome</keyword>
<dbReference type="PANTHER" id="PTHR40074">
    <property type="entry name" value="O-ACETYLTRANSFERASE WECH"/>
    <property type="match status" value="1"/>
</dbReference>
<keyword evidence="10" id="KW-0012">Acyltransferase</keyword>
<evidence type="ECO:0000256" key="1">
    <source>
        <dbReference type="ARBA" id="ARBA00004651"/>
    </source>
</evidence>
<dbReference type="InterPro" id="IPR002656">
    <property type="entry name" value="Acyl_transf_3_dom"/>
</dbReference>